<name>A0A381C6M6_9ENTR</name>
<dbReference type="AlphaFoldDB" id="A0A381C6M6"/>
<evidence type="ECO:0000313" key="2">
    <source>
        <dbReference type="Proteomes" id="UP000255528"/>
    </source>
</evidence>
<sequence>MKTLATNDKNDIYLGPDGNLELFTGLMATLQTCEHVARTRLTELPYAQSRGIPFFDIALGSSPDMSLYDMYLRKVYLTAPGVTAVGNISFRLVGDELKYTAEIKTIYGTESASGSL</sequence>
<accession>A0A381C6M6</accession>
<dbReference type="EMBL" id="UIGI01000001">
    <property type="protein sequence ID" value="SUW63487.1"/>
    <property type="molecule type" value="Genomic_DNA"/>
</dbReference>
<dbReference type="InterPro" id="IPR020288">
    <property type="entry name" value="Sheath_initiator"/>
</dbReference>
<dbReference type="Pfam" id="PF10934">
    <property type="entry name" value="Sheath_initiator"/>
    <property type="match status" value="1"/>
</dbReference>
<protein>
    <submittedName>
        <fullName evidence="1">Uncharacterized protein</fullName>
    </submittedName>
</protein>
<reference evidence="1 2" key="1">
    <citation type="submission" date="2018-06" db="EMBL/GenBank/DDBJ databases">
        <authorList>
            <consortium name="Pathogen Informatics"/>
            <person name="Doyle S."/>
        </authorList>
    </citation>
    <scope>NUCLEOTIDE SEQUENCE [LARGE SCALE GENOMIC DNA]</scope>
    <source>
        <strain evidence="1 2">NCTC12119</strain>
    </source>
</reference>
<proteinExistence type="predicted"/>
<evidence type="ECO:0000313" key="1">
    <source>
        <dbReference type="EMBL" id="SUW63487.1"/>
    </source>
</evidence>
<organism evidence="1 2">
    <name type="scientific">Buttiauxella agrestis</name>
    <dbReference type="NCBI Taxonomy" id="82977"/>
    <lineage>
        <taxon>Bacteria</taxon>
        <taxon>Pseudomonadati</taxon>
        <taxon>Pseudomonadota</taxon>
        <taxon>Gammaproteobacteria</taxon>
        <taxon>Enterobacterales</taxon>
        <taxon>Enterobacteriaceae</taxon>
        <taxon>Buttiauxella</taxon>
    </lineage>
</organism>
<dbReference type="Proteomes" id="UP000255528">
    <property type="component" value="Unassembled WGS sequence"/>
</dbReference>
<gene>
    <name evidence="1" type="ORF">NCTC12119_01977</name>
</gene>
<dbReference type="RefSeq" id="WP_115628211.1">
    <property type="nucleotide sequence ID" value="NZ_UIGI01000001.1"/>
</dbReference>